<dbReference type="PROSITE" id="PS00211">
    <property type="entry name" value="ABC_TRANSPORTER_1"/>
    <property type="match status" value="2"/>
</dbReference>
<dbReference type="PROSITE" id="PS50893">
    <property type="entry name" value="ABC_TRANSPORTER_2"/>
    <property type="match status" value="2"/>
</dbReference>
<dbReference type="EMBL" id="JAAVNE010000087">
    <property type="protein sequence ID" value="NKC34468.1"/>
    <property type="molecule type" value="Genomic_DNA"/>
</dbReference>
<accession>A0ABX1EC81</accession>
<dbReference type="Gene3D" id="3.40.50.300">
    <property type="entry name" value="P-loop containing nucleotide triphosphate hydrolases"/>
    <property type="match status" value="2"/>
</dbReference>
<evidence type="ECO:0000256" key="2">
    <source>
        <dbReference type="ARBA" id="ARBA00005417"/>
    </source>
</evidence>
<evidence type="ECO:0000256" key="4">
    <source>
        <dbReference type="ARBA" id="ARBA00022741"/>
    </source>
</evidence>
<dbReference type="PANTHER" id="PTHR43776">
    <property type="entry name" value="TRANSPORT ATP-BINDING PROTEIN"/>
    <property type="match status" value="1"/>
</dbReference>
<dbReference type="SMART" id="SM00382">
    <property type="entry name" value="AAA"/>
    <property type="match status" value="2"/>
</dbReference>
<feature type="non-terminal residue" evidence="7">
    <location>
        <position position="529"/>
    </location>
</feature>
<comment type="caution">
    <text evidence="7">The sequence shown here is derived from an EMBL/GenBank/DDBJ whole genome shotgun (WGS) entry which is preliminary data.</text>
</comment>
<dbReference type="NCBIfam" id="NF008453">
    <property type="entry name" value="PRK11308.1"/>
    <property type="match status" value="2"/>
</dbReference>
<dbReference type="InterPro" id="IPR027417">
    <property type="entry name" value="P-loop_NTPase"/>
</dbReference>
<reference evidence="7 8" key="1">
    <citation type="submission" date="2020-03" db="EMBL/GenBank/DDBJ databases">
        <title>Roseomonas selenitidurans sp. nov. isolated from urban soil.</title>
        <authorList>
            <person name="Liu H."/>
        </authorList>
    </citation>
    <scope>NUCLEOTIDE SEQUENCE [LARGE SCALE GENOMIC DNA]</scope>
    <source>
        <strain evidence="7 8">BU-1</strain>
    </source>
</reference>
<proteinExistence type="inferred from homology"/>
<dbReference type="CDD" id="cd03257">
    <property type="entry name" value="ABC_NikE_OppD_transporters"/>
    <property type="match status" value="2"/>
</dbReference>
<name>A0ABX1EC81_9PROT</name>
<feature type="domain" description="ABC transporter" evidence="6">
    <location>
        <begin position="7"/>
        <end position="252"/>
    </location>
</feature>
<dbReference type="PANTHER" id="PTHR43776:SF7">
    <property type="entry name" value="D,D-DIPEPTIDE TRANSPORT ATP-BINDING PROTEIN DDPF-RELATED"/>
    <property type="match status" value="1"/>
</dbReference>
<comment type="subcellular location">
    <subcellularLocation>
        <location evidence="1">Cell inner membrane</location>
        <topology evidence="1">Peripheral membrane protein</topology>
    </subcellularLocation>
</comment>
<dbReference type="InterPro" id="IPR003593">
    <property type="entry name" value="AAA+_ATPase"/>
</dbReference>
<dbReference type="InterPro" id="IPR013563">
    <property type="entry name" value="Oligopep_ABC_C"/>
</dbReference>
<dbReference type="InterPro" id="IPR003439">
    <property type="entry name" value="ABC_transporter-like_ATP-bd"/>
</dbReference>
<keyword evidence="4" id="KW-0547">Nucleotide-binding</keyword>
<keyword evidence="3" id="KW-0813">Transport</keyword>
<keyword evidence="8" id="KW-1185">Reference proteome</keyword>
<dbReference type="GO" id="GO:0005524">
    <property type="term" value="F:ATP binding"/>
    <property type="evidence" value="ECO:0007669"/>
    <property type="project" value="UniProtKB-KW"/>
</dbReference>
<dbReference type="Proteomes" id="UP000787635">
    <property type="component" value="Unassembled WGS sequence"/>
</dbReference>
<dbReference type="Pfam" id="PF08352">
    <property type="entry name" value="oligo_HPY"/>
    <property type="match status" value="1"/>
</dbReference>
<evidence type="ECO:0000256" key="3">
    <source>
        <dbReference type="ARBA" id="ARBA00022448"/>
    </source>
</evidence>
<dbReference type="InterPro" id="IPR050319">
    <property type="entry name" value="ABC_transp_ATP-bind"/>
</dbReference>
<dbReference type="SUPFAM" id="SSF52540">
    <property type="entry name" value="P-loop containing nucleoside triphosphate hydrolases"/>
    <property type="match status" value="2"/>
</dbReference>
<evidence type="ECO:0000313" key="7">
    <source>
        <dbReference type="EMBL" id="NKC34468.1"/>
    </source>
</evidence>
<dbReference type="RefSeq" id="WP_168035169.1">
    <property type="nucleotide sequence ID" value="NZ_JAAVNE010000087.1"/>
</dbReference>
<evidence type="ECO:0000256" key="1">
    <source>
        <dbReference type="ARBA" id="ARBA00004417"/>
    </source>
</evidence>
<dbReference type="NCBIfam" id="NF007739">
    <property type="entry name" value="PRK10419.1"/>
    <property type="match status" value="2"/>
</dbReference>
<organism evidence="7 8">
    <name type="scientific">Falsiroseomonas selenitidurans</name>
    <dbReference type="NCBI Taxonomy" id="2716335"/>
    <lineage>
        <taxon>Bacteria</taxon>
        <taxon>Pseudomonadati</taxon>
        <taxon>Pseudomonadota</taxon>
        <taxon>Alphaproteobacteria</taxon>
        <taxon>Acetobacterales</taxon>
        <taxon>Roseomonadaceae</taxon>
        <taxon>Falsiroseomonas</taxon>
    </lineage>
</organism>
<dbReference type="InterPro" id="IPR017871">
    <property type="entry name" value="ABC_transporter-like_CS"/>
</dbReference>
<dbReference type="Pfam" id="PF00005">
    <property type="entry name" value="ABC_tran"/>
    <property type="match status" value="2"/>
</dbReference>
<evidence type="ECO:0000256" key="5">
    <source>
        <dbReference type="ARBA" id="ARBA00022840"/>
    </source>
</evidence>
<evidence type="ECO:0000313" key="8">
    <source>
        <dbReference type="Proteomes" id="UP000787635"/>
    </source>
</evidence>
<comment type="similarity">
    <text evidence="2">Belongs to the ABC transporter superfamily.</text>
</comment>
<protein>
    <submittedName>
        <fullName evidence="7">ABC transporter ATP-binding protein</fullName>
    </submittedName>
</protein>
<gene>
    <name evidence="7" type="ORF">HEQ75_26690</name>
</gene>
<keyword evidence="5 7" id="KW-0067">ATP-binding</keyword>
<sequence>MSGTPLVALCDFRVCFGETVAVDGISLTLQPGETLALVGESGSGKSLTALGIAGLAPPAATLSGSLRIAGQEMLGAPERAWRRLRGARIGMVFQDAMGSLNPAMRVGAQIAEVMQAHRPLARGSIPGRVLEALAEVGLPDPAGKAAAFPHQLSGGQQQRVMIAMALAADPALLIADEPTTALDTTVQAQILALLAALQARRGLAMLFVSHDLAVVAGIAQRVAVMRQGRVVEAGPTAQVFAAPTHPYTAALLASRPGATLRPPPAAATAEPALDIRDLAVAFRPHRLGGARVRAVDGVTLSIAPGAALGLVGESGSGKSTLARAVVGLVAPSGGTVRVFGQDPLRAAGRRAMARAVQMVFQDAAGSLNPRLTIARILAEPLAVHRLCPPAERRARARLLLEEVGLEAAHLDRFPHQLSGGQRQRVAIARALAVDPRLLVCDEPVSALDMTVQAQVLDLLGRVRRDRGLALLFIGHDLEAVGAVSERIAVMKDGRIVENGAAEDVLRRPRTRYARSLVAAMPRRLPDLAD</sequence>
<evidence type="ECO:0000259" key="6">
    <source>
        <dbReference type="PROSITE" id="PS50893"/>
    </source>
</evidence>
<feature type="domain" description="ABC transporter" evidence="6">
    <location>
        <begin position="275"/>
        <end position="517"/>
    </location>
</feature>